<feature type="compositionally biased region" description="Basic and acidic residues" evidence="8">
    <location>
        <begin position="110"/>
        <end position="119"/>
    </location>
</feature>
<dbReference type="SMART" id="SM00575">
    <property type="entry name" value="ZnF_PMZ"/>
    <property type="match status" value="1"/>
</dbReference>
<evidence type="ECO:0000259" key="9">
    <source>
        <dbReference type="PROSITE" id="PS50966"/>
    </source>
</evidence>
<dbReference type="Pfam" id="PF03108">
    <property type="entry name" value="DBD_Tnp_Mut"/>
    <property type="match status" value="1"/>
</dbReference>
<evidence type="ECO:0000256" key="2">
    <source>
        <dbReference type="ARBA" id="ARBA00022723"/>
    </source>
</evidence>
<dbReference type="Pfam" id="PF10551">
    <property type="entry name" value="MULE"/>
    <property type="match status" value="1"/>
</dbReference>
<evidence type="ECO:0000256" key="3">
    <source>
        <dbReference type="ARBA" id="ARBA00022771"/>
    </source>
</evidence>
<proteinExistence type="predicted"/>
<accession>A0A8S2ASY6</accession>
<evidence type="ECO:0000256" key="4">
    <source>
        <dbReference type="ARBA" id="ARBA00022833"/>
    </source>
</evidence>
<dbReference type="InterPro" id="IPR018289">
    <property type="entry name" value="MULE_transposase_dom"/>
</dbReference>
<feature type="compositionally biased region" description="Low complexity" evidence="8">
    <location>
        <begin position="216"/>
        <end position="236"/>
    </location>
</feature>
<keyword evidence="11" id="KW-1185">Reference proteome</keyword>
<feature type="compositionally biased region" description="Acidic residues" evidence="8">
    <location>
        <begin position="177"/>
        <end position="201"/>
    </location>
</feature>
<feature type="region of interest" description="Disordered" evidence="8">
    <location>
        <begin position="1"/>
        <end position="245"/>
    </location>
</feature>
<dbReference type="InterPro" id="IPR006564">
    <property type="entry name" value="Znf_PMZ"/>
</dbReference>
<feature type="compositionally biased region" description="Acidic residues" evidence="8">
    <location>
        <begin position="294"/>
        <end position="308"/>
    </location>
</feature>
<dbReference type="InterPro" id="IPR007527">
    <property type="entry name" value="Znf_SWIM"/>
</dbReference>
<sequence>MAKTRGGNWNPRRSRRLLAIGAEEGRASDGEPIEIPDDEIPEVSETIPDPPESEHVSIHSVEAVSEKSTAQAEIEKVPQPQHKQKQKRGENWSPRRSRRLMAMVEEEDRANDGEPRTIEIPEEPVTIGDPSEKSQEEADTETVSIPPVSTPAEAVNETVPQEKQKGKKRKKKTRDPEDIEEDRDGVSGDDCEVIGDEDCEEVGYANDVDGNELDNVDGGIAADNGNGGLDVDNGLEGAEEDNGDEGIEEEHCDDFEAEFGVGAREADHHSDIDADSGDEIWDDDRIPAPLSHSDDEEWHEDEAAADDAEDPEVLLRLNKTFNGPEEFKIAVLRYSLKTRYDIKLYRSQSLRIGAKCSSTDVKCPWRCYCSYDKKKHKMVVNIYDDEHACVRSGYSKMLKQGAIAWLYRERLRKNPKITKQEMVAEILREYNLTVTEDQCSKAKTKVLREMKVTHEEHFERIWDYQAEIFRSNPETKFEIETTPGTTIGSLQRFFRCFICFKAQRDSWKNTCRPIIGIDGAFLKWDVKGHLLAATRRDGDNRIVPIAWAVVEIENDDNWDWFLKMLSTSLELQDGRNVAIISDKQSGLVKAIQTVIPQAEHRQCARHIMDNWKRSSHDMDLQRLFWKIARSYTEGEFTSHMIELQRYNPSAYESLLKTNPRTWSRAFFRIGSCCNDNLNNLSESFNKTIRQARRKPLLDMLEDIRRQCMVRNEKRYVIAGRLKTRFTKRAHAEIEKMIVGSQSCERWLARHNKHQIKCGDMEVIVDMNTNTCGCRKWQMTGIPCIHAASVIIGKKQKVEDYVADWYTARMWELTYYDGIGPVQGKLLWPRVNRLGVLPPPWRRGNPGRPNNHARRKSLFETASSSSTQLSREHRVMTCSNCQQEGHNKQGCKNQTVTPPQRRPRGRPRKNQVHIIF</sequence>
<evidence type="ECO:0000256" key="8">
    <source>
        <dbReference type="SAM" id="MobiDB-lite"/>
    </source>
</evidence>
<dbReference type="Proteomes" id="UP000682877">
    <property type="component" value="Chromosome 6"/>
</dbReference>
<feature type="region of interest" description="Disordered" evidence="8">
    <location>
        <begin position="264"/>
        <end position="308"/>
    </location>
</feature>
<dbReference type="GO" id="GO:0004803">
    <property type="term" value="F:transposase activity"/>
    <property type="evidence" value="ECO:0007669"/>
    <property type="project" value="InterPro"/>
</dbReference>
<evidence type="ECO:0000256" key="5">
    <source>
        <dbReference type="ARBA" id="ARBA00023125"/>
    </source>
</evidence>
<dbReference type="PANTHER" id="PTHR31973">
    <property type="entry name" value="POLYPROTEIN, PUTATIVE-RELATED"/>
    <property type="match status" value="1"/>
</dbReference>
<protein>
    <recommendedName>
        <fullName evidence="9">SWIM-type domain-containing protein</fullName>
    </recommendedName>
</protein>
<keyword evidence="3 7" id="KW-0863">Zinc-finger</keyword>
<name>A0A8S2ASY6_ARAAE</name>
<dbReference type="Pfam" id="PF04434">
    <property type="entry name" value="SWIM"/>
    <property type="match status" value="1"/>
</dbReference>
<dbReference type="PANTHER" id="PTHR31973:SF187">
    <property type="entry name" value="MUTATOR TRANSPOSASE MUDRA PROTEIN"/>
    <property type="match status" value="1"/>
</dbReference>
<keyword evidence="2" id="KW-0479">Metal-binding</keyword>
<feature type="compositionally biased region" description="Acidic residues" evidence="8">
    <location>
        <begin position="31"/>
        <end position="42"/>
    </location>
</feature>
<feature type="compositionally biased region" description="Acidic residues" evidence="8">
    <location>
        <begin position="273"/>
        <end position="282"/>
    </location>
</feature>
<dbReference type="GO" id="GO:0003677">
    <property type="term" value="F:DNA binding"/>
    <property type="evidence" value="ECO:0007669"/>
    <property type="project" value="UniProtKB-KW"/>
</dbReference>
<reference evidence="10" key="1">
    <citation type="submission" date="2021-01" db="EMBL/GenBank/DDBJ databases">
        <authorList>
            <person name="Bezrukov I."/>
        </authorList>
    </citation>
    <scope>NUCLEOTIDE SEQUENCE</scope>
</reference>
<dbReference type="InterPro" id="IPR004332">
    <property type="entry name" value="Transposase_MuDR"/>
</dbReference>
<keyword evidence="6" id="KW-0233">DNA recombination</keyword>
<dbReference type="AlphaFoldDB" id="A0A8S2ASY6"/>
<dbReference type="EMBL" id="LR999456">
    <property type="protein sequence ID" value="CAE6119769.1"/>
    <property type="molecule type" value="Genomic_DNA"/>
</dbReference>
<keyword evidence="4" id="KW-0862">Zinc</keyword>
<organism evidence="10 11">
    <name type="scientific">Arabidopsis arenosa</name>
    <name type="common">Sand rock-cress</name>
    <name type="synonym">Cardaminopsis arenosa</name>
    <dbReference type="NCBI Taxonomy" id="38785"/>
    <lineage>
        <taxon>Eukaryota</taxon>
        <taxon>Viridiplantae</taxon>
        <taxon>Streptophyta</taxon>
        <taxon>Embryophyta</taxon>
        <taxon>Tracheophyta</taxon>
        <taxon>Spermatophyta</taxon>
        <taxon>Magnoliopsida</taxon>
        <taxon>eudicotyledons</taxon>
        <taxon>Gunneridae</taxon>
        <taxon>Pentapetalae</taxon>
        <taxon>rosids</taxon>
        <taxon>malvids</taxon>
        <taxon>Brassicales</taxon>
        <taxon>Brassicaceae</taxon>
        <taxon>Camelineae</taxon>
        <taxon>Arabidopsis</taxon>
    </lineage>
</organism>
<gene>
    <name evidence="10" type="ORF">AARE701A_LOCUS16091</name>
</gene>
<evidence type="ECO:0000313" key="11">
    <source>
        <dbReference type="Proteomes" id="UP000682877"/>
    </source>
</evidence>
<feature type="compositionally biased region" description="Polar residues" evidence="8">
    <location>
        <begin position="882"/>
        <end position="896"/>
    </location>
</feature>
<dbReference type="GO" id="GO:0006313">
    <property type="term" value="P:DNA transposition"/>
    <property type="evidence" value="ECO:0007669"/>
    <property type="project" value="InterPro"/>
</dbReference>
<dbReference type="PROSITE" id="PS50966">
    <property type="entry name" value="ZF_SWIM"/>
    <property type="match status" value="1"/>
</dbReference>
<dbReference type="InterPro" id="IPR001207">
    <property type="entry name" value="Transposase_mutator"/>
</dbReference>
<evidence type="ECO:0000256" key="7">
    <source>
        <dbReference type="PROSITE-ProRule" id="PRU00325"/>
    </source>
</evidence>
<evidence type="ECO:0000313" key="10">
    <source>
        <dbReference type="EMBL" id="CAE6119769.1"/>
    </source>
</evidence>
<keyword evidence="5" id="KW-0238">DNA-binding</keyword>
<evidence type="ECO:0000256" key="1">
    <source>
        <dbReference type="ARBA" id="ARBA00022578"/>
    </source>
</evidence>
<feature type="compositionally biased region" description="Basic residues" evidence="8">
    <location>
        <begin position="900"/>
        <end position="915"/>
    </location>
</feature>
<feature type="region of interest" description="Disordered" evidence="8">
    <location>
        <begin position="882"/>
        <end position="915"/>
    </location>
</feature>
<evidence type="ECO:0000256" key="6">
    <source>
        <dbReference type="ARBA" id="ARBA00023172"/>
    </source>
</evidence>
<feature type="domain" description="SWIM-type" evidence="9">
    <location>
        <begin position="760"/>
        <end position="794"/>
    </location>
</feature>
<dbReference type="PROSITE" id="PS01007">
    <property type="entry name" value="TRANSPOSASE_MUTATOR"/>
    <property type="match status" value="1"/>
</dbReference>
<dbReference type="GO" id="GO:0008270">
    <property type="term" value="F:zinc ion binding"/>
    <property type="evidence" value="ECO:0007669"/>
    <property type="project" value="UniProtKB-KW"/>
</dbReference>
<keyword evidence="1" id="KW-0815">Transposition</keyword>